<sequence>MDSICNPCSRRNCVSKLTHWCSDCEDGLCEKCFYDHKVMKMTQRHRIVDISEIPADNLKLLSIPQSERHQDCREDFLCLDLDVICCHACIKSDHKDCKNVSNVNVLSKGASKSELFISNMQTLQEVKDYMYKITEERQSAIKDVTKQQQIIKMEIANTKSKFMEHINNLDKVLIQELTNIEKDHRIL</sequence>
<dbReference type="InterPro" id="IPR000315">
    <property type="entry name" value="Znf_B-box"/>
</dbReference>
<name>A0A8S3QP18_MYTED</name>
<keyword evidence="1" id="KW-0863">Zinc-finger</keyword>
<dbReference type="PANTHER" id="PTHR25462">
    <property type="entry name" value="BONUS, ISOFORM C-RELATED"/>
    <property type="match status" value="1"/>
</dbReference>
<dbReference type="PANTHER" id="PTHR25462:SF296">
    <property type="entry name" value="MEIOTIC P26, ISOFORM F"/>
    <property type="match status" value="1"/>
</dbReference>
<reference evidence="3" key="1">
    <citation type="submission" date="2021-03" db="EMBL/GenBank/DDBJ databases">
        <authorList>
            <person name="Bekaert M."/>
        </authorList>
    </citation>
    <scope>NUCLEOTIDE SEQUENCE</scope>
</reference>
<dbReference type="InterPro" id="IPR047153">
    <property type="entry name" value="TRIM45/56/19-like"/>
</dbReference>
<keyword evidence="4" id="KW-1185">Reference proteome</keyword>
<keyword evidence="1" id="KW-0479">Metal-binding</keyword>
<organism evidence="3 4">
    <name type="scientific">Mytilus edulis</name>
    <name type="common">Blue mussel</name>
    <dbReference type="NCBI Taxonomy" id="6550"/>
    <lineage>
        <taxon>Eukaryota</taxon>
        <taxon>Metazoa</taxon>
        <taxon>Spiralia</taxon>
        <taxon>Lophotrochozoa</taxon>
        <taxon>Mollusca</taxon>
        <taxon>Bivalvia</taxon>
        <taxon>Autobranchia</taxon>
        <taxon>Pteriomorphia</taxon>
        <taxon>Mytilida</taxon>
        <taxon>Mytiloidea</taxon>
        <taxon>Mytilidae</taxon>
        <taxon>Mytilinae</taxon>
        <taxon>Mytilus</taxon>
    </lineage>
</organism>
<protein>
    <recommendedName>
        <fullName evidence="2">B box-type domain-containing protein</fullName>
    </recommendedName>
</protein>
<evidence type="ECO:0000313" key="4">
    <source>
        <dbReference type="Proteomes" id="UP000683360"/>
    </source>
</evidence>
<evidence type="ECO:0000313" key="3">
    <source>
        <dbReference type="EMBL" id="CAG2198424.1"/>
    </source>
</evidence>
<evidence type="ECO:0000259" key="2">
    <source>
        <dbReference type="PROSITE" id="PS50119"/>
    </source>
</evidence>
<feature type="domain" description="B box-type" evidence="2">
    <location>
        <begin position="1"/>
        <end position="50"/>
    </location>
</feature>
<keyword evidence="1" id="KW-0862">Zinc</keyword>
<dbReference type="CDD" id="cd19757">
    <property type="entry name" value="Bbox1"/>
    <property type="match status" value="1"/>
</dbReference>
<dbReference type="PROSITE" id="PS50119">
    <property type="entry name" value="ZF_BBOX"/>
    <property type="match status" value="1"/>
</dbReference>
<gene>
    <name evidence="3" type="ORF">MEDL_13141</name>
</gene>
<evidence type="ECO:0000256" key="1">
    <source>
        <dbReference type="PROSITE-ProRule" id="PRU00024"/>
    </source>
</evidence>
<dbReference type="Proteomes" id="UP000683360">
    <property type="component" value="Unassembled WGS sequence"/>
</dbReference>
<dbReference type="GO" id="GO:0008270">
    <property type="term" value="F:zinc ion binding"/>
    <property type="evidence" value="ECO:0007669"/>
    <property type="project" value="UniProtKB-KW"/>
</dbReference>
<dbReference type="EMBL" id="CAJPWZ010000676">
    <property type="protein sequence ID" value="CAG2198424.1"/>
    <property type="molecule type" value="Genomic_DNA"/>
</dbReference>
<dbReference type="OrthoDB" id="10066958at2759"/>
<dbReference type="Gene3D" id="3.30.160.60">
    <property type="entry name" value="Classic Zinc Finger"/>
    <property type="match status" value="1"/>
</dbReference>
<dbReference type="AlphaFoldDB" id="A0A8S3QP18"/>
<proteinExistence type="predicted"/>
<accession>A0A8S3QP18</accession>
<comment type="caution">
    <text evidence="3">The sequence shown here is derived from an EMBL/GenBank/DDBJ whole genome shotgun (WGS) entry which is preliminary data.</text>
</comment>